<gene>
    <name evidence="5" type="ORF">TPAB3V08_LOCUS10212</name>
</gene>
<reference evidence="5" key="1">
    <citation type="submission" date="2021-03" db="EMBL/GenBank/DDBJ databases">
        <authorList>
            <person name="Tran Van P."/>
        </authorList>
    </citation>
    <scope>NUCLEOTIDE SEQUENCE</scope>
</reference>
<keyword evidence="6" id="KW-1185">Reference proteome</keyword>
<accession>A0ABN7PCT6</accession>
<evidence type="ECO:0000256" key="1">
    <source>
        <dbReference type="ARBA" id="ARBA00004613"/>
    </source>
</evidence>
<dbReference type="Pfam" id="PF06448">
    <property type="entry name" value="DUF1081"/>
    <property type="match status" value="1"/>
</dbReference>
<comment type="subcellular location">
    <subcellularLocation>
        <location evidence="1">Secreted</location>
    </subcellularLocation>
</comment>
<comment type="caution">
    <text evidence="5">The sequence shown here is derived from an EMBL/GenBank/DDBJ whole genome shotgun (WGS) entry which is preliminary data.</text>
</comment>
<dbReference type="InterPro" id="IPR009454">
    <property type="entry name" value="Lipid_transpt_open_b-sht"/>
</dbReference>
<dbReference type="InterPro" id="IPR015819">
    <property type="entry name" value="Lipid_transp_b-sht_shell"/>
</dbReference>
<evidence type="ECO:0000256" key="2">
    <source>
        <dbReference type="ARBA" id="ARBA00022525"/>
    </source>
</evidence>
<dbReference type="EMBL" id="CAJPIN010025290">
    <property type="protein sequence ID" value="CAG2063265.1"/>
    <property type="molecule type" value="Genomic_DNA"/>
</dbReference>
<dbReference type="Gene3D" id="2.20.50.20">
    <property type="entry name" value="Lipovitellin. Chain A, domain 3"/>
    <property type="match status" value="1"/>
</dbReference>
<keyword evidence="3" id="KW-0325">Glycoprotein</keyword>
<protein>
    <recommendedName>
        <fullName evidence="4">Vitellinogen open beta-sheet domain-containing protein</fullName>
    </recommendedName>
</protein>
<dbReference type="Gene3D" id="2.20.80.10">
    <property type="entry name" value="Lipovitellin-phosvitin complex, chain A, domain 4"/>
    <property type="match status" value="1"/>
</dbReference>
<dbReference type="PANTHER" id="PTHR23345">
    <property type="entry name" value="VITELLOGENIN-RELATED"/>
    <property type="match status" value="1"/>
</dbReference>
<name>A0ABN7PCT6_TIMPD</name>
<dbReference type="SMART" id="SM01169">
    <property type="entry name" value="DUF1943"/>
    <property type="match status" value="1"/>
</dbReference>
<dbReference type="Pfam" id="PF09172">
    <property type="entry name" value="Vit_open_b-sht"/>
    <property type="match status" value="1"/>
</dbReference>
<dbReference type="PANTHER" id="PTHR23345:SF15">
    <property type="entry name" value="VITELLOGENIN 1-RELATED"/>
    <property type="match status" value="1"/>
</dbReference>
<keyword evidence="2" id="KW-0964">Secreted</keyword>
<feature type="non-terminal residue" evidence="5">
    <location>
        <position position="909"/>
    </location>
</feature>
<evidence type="ECO:0000256" key="3">
    <source>
        <dbReference type="ARBA" id="ARBA00023180"/>
    </source>
</evidence>
<organism evidence="5 6">
    <name type="scientific">Timema podura</name>
    <name type="common">Walking stick</name>
    <dbReference type="NCBI Taxonomy" id="61482"/>
    <lineage>
        <taxon>Eukaryota</taxon>
        <taxon>Metazoa</taxon>
        <taxon>Ecdysozoa</taxon>
        <taxon>Arthropoda</taxon>
        <taxon>Hexapoda</taxon>
        <taxon>Insecta</taxon>
        <taxon>Pterygota</taxon>
        <taxon>Neoptera</taxon>
        <taxon>Polyneoptera</taxon>
        <taxon>Phasmatodea</taxon>
        <taxon>Timematodea</taxon>
        <taxon>Timematoidea</taxon>
        <taxon>Timematidae</taxon>
        <taxon>Timema</taxon>
    </lineage>
</organism>
<dbReference type="InterPro" id="IPR015817">
    <property type="entry name" value="Vitellinogen_open_b-sht_sub1"/>
</dbReference>
<dbReference type="InterPro" id="IPR015255">
    <property type="entry name" value="Vitellinogen_open_b-sht"/>
</dbReference>
<evidence type="ECO:0000313" key="6">
    <source>
        <dbReference type="Proteomes" id="UP001153148"/>
    </source>
</evidence>
<evidence type="ECO:0000259" key="4">
    <source>
        <dbReference type="SMART" id="SM01169"/>
    </source>
</evidence>
<evidence type="ECO:0000313" key="5">
    <source>
        <dbReference type="EMBL" id="CAG2063265.1"/>
    </source>
</evidence>
<feature type="domain" description="Vitellinogen open beta-sheet" evidence="4">
    <location>
        <begin position="17"/>
        <end position="292"/>
    </location>
</feature>
<dbReference type="SUPFAM" id="SSF56968">
    <property type="entry name" value="Lipovitellin-phosvitin complex, beta-sheet shell regions"/>
    <property type="match status" value="1"/>
</dbReference>
<dbReference type="InterPro" id="IPR050733">
    <property type="entry name" value="Vitellogenin/Apolipophorin"/>
</dbReference>
<sequence>MVANDFLKNKFKTDVRKFSRNYEASLFSEILNAGGTVDSNVIFSPESYLPRSASLNLTVDLFGEAFNVLEFGGRAEGLEQYVEDLFGPDGYYPDKSLRKTLRNIKDRFMSQQEEIENGISALARSFDVKGKLDRAARASLYARVFGNELKYSQFEGLEDVTGGLAGLASPWEVLSRLLSGNTVDYSKSLVFVDASYVIPTSIGLPLEFAVNGSASIALKMGGKIDLEELWTRGSMDVQGHVMPSVAVEFSGLMSVDAFVSKAGVRSVSTLRSNTYLDGKVDILDVTSKLFLVGGAPESQEVVELRGVVEDKERHKACTPQILSTLTGMQLCGELSYRNASRFPDSPYFPLTGPFILSVSADKTDVFDSYELNYRGVRELTKFKDQMTYQLNVDTPGSRVDRKLKLLFSLDNSNKAVKVNVMTPFFRLETDAKLEDDLNGKGFDVSVRLNDDEVLDARGAVRASFNGNMGRYQPSFSLTVMNRKLVDLTGRVDFVTGSKYIGDFNLLGFTKDPVLISGKTTLSRPNRDSNLGPPIIIPPVEHENDALDRAATESYLPSLLNCDLNVDREKWEVSASFKADAINGSVHSSARFNDDSMSVKATAQYGLPGRKEQSVVFSAKTQRSLKGTLAQRSAYLNIQMSAFPQYGVELSLDEQRSSDYLERRAQLALGEVQWQTGFQRRHKITEDHTELSTLVYVTCPKRGVDYKLDLLYQRLPSVLTAHALVNTPSKLWGSLKVTRAPSGQQDIKVELEVPWWTGSAKGRVSRPGLRRIEGTVEAEWTSRGGKTGGLTLKGTLDNLSDARSVVFKGTLEAGGAVDASLVAGLSSRSSDIDLWVIGTRGADTFSGNITCSRNSYYSLTTKVQVGPKTYFSKLVLLNERGEKAIAVDLQLVRRVTLASKVAPYSTVSSG</sequence>
<dbReference type="Proteomes" id="UP001153148">
    <property type="component" value="Unassembled WGS sequence"/>
</dbReference>
<proteinExistence type="predicted"/>